<feature type="domain" description="UspA" evidence="2">
    <location>
        <begin position="208"/>
        <end position="283"/>
    </location>
</feature>
<evidence type="ECO:0000256" key="1">
    <source>
        <dbReference type="ARBA" id="ARBA00008791"/>
    </source>
</evidence>
<evidence type="ECO:0000259" key="2">
    <source>
        <dbReference type="Pfam" id="PF00582"/>
    </source>
</evidence>
<accession>A0ABY1ZN22</accession>
<dbReference type="SUPFAM" id="SSF52402">
    <property type="entry name" value="Adenine nucleotide alpha hydrolases-like"/>
    <property type="match status" value="2"/>
</dbReference>
<evidence type="ECO:0000313" key="3">
    <source>
        <dbReference type="EMBL" id="TBW56428.1"/>
    </source>
</evidence>
<protein>
    <submittedName>
        <fullName evidence="3">Universal stress protein</fullName>
    </submittedName>
</protein>
<comment type="caution">
    <text evidence="3">The sequence shown here is derived from an EMBL/GenBank/DDBJ whole genome shotgun (WGS) entry which is preliminary data.</text>
</comment>
<reference evidence="3 4" key="1">
    <citation type="submission" date="2019-02" db="EMBL/GenBank/DDBJ databases">
        <title>Marinobacter halodurans sp. nov., a marine bacterium isolated from sea tidal flat.</title>
        <authorList>
            <person name="Yoo Y."/>
            <person name="Lee D.W."/>
            <person name="Kim B.S."/>
            <person name="Kim J.-J."/>
        </authorList>
    </citation>
    <scope>NUCLEOTIDE SEQUENCE [LARGE SCALE GENOMIC DNA]</scope>
    <source>
        <strain evidence="3 4">YJ-S3-2</strain>
    </source>
</reference>
<feature type="domain" description="UspA" evidence="2">
    <location>
        <begin position="3"/>
        <end position="157"/>
    </location>
</feature>
<gene>
    <name evidence="3" type="ORF">EZI54_09005</name>
</gene>
<sequence length="283" mass="31406">MSQVVACIDGSRSTTAVCDYAAWASQRLDAPLTLFHVLDHARYPTEPDLAGSIGLGSREHLLEELAELDQKRSRLALEQGRHMLDAAETRVREDGVSEIRQRQRHGDLAESLLDIEQDTRLLVMGLHGESSTDRDVHIGSQLETVIRTLHRPLLLVPDEFSAPRNAMLAFDASETAWKGVELLSNSPIFRDFPLHLVMVGPDTGDRRAQLDEAKDKLLKAGCRVDVAIRAGDVEPTLHAYQAEQDIDLLVMGAYGHSRIRQFLVGSTTTSMLTTTRTPVLILR</sequence>
<dbReference type="PANTHER" id="PTHR46268:SF6">
    <property type="entry name" value="UNIVERSAL STRESS PROTEIN UP12"/>
    <property type="match status" value="1"/>
</dbReference>
<organism evidence="3 4">
    <name type="scientific">Marinobacter halodurans</name>
    <dbReference type="NCBI Taxonomy" id="2528979"/>
    <lineage>
        <taxon>Bacteria</taxon>
        <taxon>Pseudomonadati</taxon>
        <taxon>Pseudomonadota</taxon>
        <taxon>Gammaproteobacteria</taxon>
        <taxon>Pseudomonadales</taxon>
        <taxon>Marinobacteraceae</taxon>
        <taxon>Marinobacter</taxon>
    </lineage>
</organism>
<proteinExistence type="inferred from homology"/>
<dbReference type="CDD" id="cd00293">
    <property type="entry name" value="USP-like"/>
    <property type="match status" value="2"/>
</dbReference>
<evidence type="ECO:0000313" key="4">
    <source>
        <dbReference type="Proteomes" id="UP000313645"/>
    </source>
</evidence>
<name>A0ABY1ZN22_9GAMM</name>
<comment type="similarity">
    <text evidence="1">Belongs to the universal stress protein A family.</text>
</comment>
<dbReference type="EMBL" id="SJDL01000011">
    <property type="protein sequence ID" value="TBW56428.1"/>
    <property type="molecule type" value="Genomic_DNA"/>
</dbReference>
<dbReference type="Gene3D" id="3.40.50.12370">
    <property type="match status" value="1"/>
</dbReference>
<dbReference type="InterPro" id="IPR006015">
    <property type="entry name" value="Universal_stress_UspA"/>
</dbReference>
<dbReference type="InterPro" id="IPR006016">
    <property type="entry name" value="UspA"/>
</dbReference>
<dbReference type="PRINTS" id="PR01438">
    <property type="entry name" value="UNVRSLSTRESS"/>
</dbReference>
<dbReference type="Pfam" id="PF00582">
    <property type="entry name" value="Usp"/>
    <property type="match status" value="2"/>
</dbReference>
<dbReference type="PANTHER" id="PTHR46268">
    <property type="entry name" value="STRESS RESPONSE PROTEIN NHAX"/>
    <property type="match status" value="1"/>
</dbReference>
<keyword evidence="4" id="KW-1185">Reference proteome</keyword>
<dbReference type="Proteomes" id="UP000313645">
    <property type="component" value="Unassembled WGS sequence"/>
</dbReference>
<dbReference type="RefSeq" id="WP_131481156.1">
    <property type="nucleotide sequence ID" value="NZ_SJDL01000011.1"/>
</dbReference>